<comment type="subcellular location">
    <subcellularLocation>
        <location evidence="1">Cell membrane</location>
        <topology evidence="1">Multi-pass membrane protein</topology>
    </subcellularLocation>
</comment>
<evidence type="ECO:0000256" key="3">
    <source>
        <dbReference type="ARBA" id="ARBA00022475"/>
    </source>
</evidence>
<dbReference type="InterPro" id="IPR003593">
    <property type="entry name" value="AAA+_ATPase"/>
</dbReference>
<keyword evidence="6 15" id="KW-0547">Nucleotide-binding</keyword>
<keyword evidence="8 15" id="KW-0067">ATP-binding</keyword>
<keyword evidence="10" id="KW-0238">DNA-binding</keyword>
<dbReference type="SUPFAM" id="SSF46785">
    <property type="entry name" value="Winged helix' DNA-binding domain"/>
    <property type="match status" value="1"/>
</dbReference>
<comment type="caution">
    <text evidence="19">The sequence shown here is derived from an EMBL/GenBank/DDBJ whole genome shotgun (WGS) entry which is preliminary data.</text>
</comment>
<evidence type="ECO:0000256" key="1">
    <source>
        <dbReference type="ARBA" id="ARBA00004651"/>
    </source>
</evidence>
<dbReference type="Pfam" id="PF09397">
    <property type="entry name" value="FtsK_gamma"/>
    <property type="match status" value="1"/>
</dbReference>
<dbReference type="InterPro" id="IPR036388">
    <property type="entry name" value="WH-like_DNA-bd_sf"/>
</dbReference>
<dbReference type="PANTHER" id="PTHR22683">
    <property type="entry name" value="SPORULATION PROTEIN RELATED"/>
    <property type="match status" value="1"/>
</dbReference>
<keyword evidence="20" id="KW-1185">Reference proteome</keyword>
<dbReference type="InterPro" id="IPR018541">
    <property type="entry name" value="Ftsk_gamma"/>
</dbReference>
<dbReference type="PROSITE" id="PS50901">
    <property type="entry name" value="FTSK"/>
    <property type="match status" value="1"/>
</dbReference>
<dbReference type="InterPro" id="IPR036390">
    <property type="entry name" value="WH_DNA-bd_sf"/>
</dbReference>
<keyword evidence="11 17" id="KW-0472">Membrane</keyword>
<feature type="transmembrane region" description="Helical" evidence="17">
    <location>
        <begin position="56"/>
        <end position="79"/>
    </location>
</feature>
<dbReference type="Gene3D" id="1.10.10.10">
    <property type="entry name" value="Winged helix-like DNA-binding domain superfamily/Winged helix DNA-binding domain"/>
    <property type="match status" value="1"/>
</dbReference>
<feature type="compositionally biased region" description="Low complexity" evidence="16">
    <location>
        <begin position="18"/>
        <end position="40"/>
    </location>
</feature>
<dbReference type="InterPro" id="IPR002543">
    <property type="entry name" value="FtsK_dom"/>
</dbReference>
<dbReference type="InterPro" id="IPR025199">
    <property type="entry name" value="FtsK_4TM"/>
</dbReference>
<keyword evidence="7" id="KW-0159">Chromosome partition</keyword>
<dbReference type="SMART" id="SM00843">
    <property type="entry name" value="Ftsk_gamma"/>
    <property type="match status" value="1"/>
</dbReference>
<evidence type="ECO:0000256" key="14">
    <source>
        <dbReference type="ARBA" id="ARBA00025923"/>
    </source>
</evidence>
<evidence type="ECO:0000256" key="10">
    <source>
        <dbReference type="ARBA" id="ARBA00023125"/>
    </source>
</evidence>
<evidence type="ECO:0000256" key="17">
    <source>
        <dbReference type="SAM" id="Phobius"/>
    </source>
</evidence>
<proteinExistence type="inferred from homology"/>
<keyword evidence="12" id="KW-0131">Cell cycle</keyword>
<organism evidence="19 20">
    <name type="scientific">Planomonospora corallina</name>
    <dbReference type="NCBI Taxonomy" id="1806052"/>
    <lineage>
        <taxon>Bacteria</taxon>
        <taxon>Bacillati</taxon>
        <taxon>Actinomycetota</taxon>
        <taxon>Actinomycetes</taxon>
        <taxon>Streptosporangiales</taxon>
        <taxon>Streptosporangiaceae</taxon>
        <taxon>Planomonospora</taxon>
    </lineage>
</organism>
<evidence type="ECO:0000256" key="12">
    <source>
        <dbReference type="ARBA" id="ARBA00023306"/>
    </source>
</evidence>
<evidence type="ECO:0000259" key="18">
    <source>
        <dbReference type="PROSITE" id="PS50901"/>
    </source>
</evidence>
<sequence>MAPRTSKGASGRTPAKGTSSRSRPTPARTAPARRPSAARPRPAPARKPAPSQPDPLGWVFTMIAKLFAGIWMLLAAGIGSAARAVGQNARELDPVHRRDGLGLAVFAGAVVLAAMTWRTPTGTVSKVTDAVMRGIFGSLTWVIPVLLALLAWRILRYPDQSPDTGRMMIGWSALAVGVLGIVHVAHGTPYPSGGPTDGMDKVSAAGGMVGFIIAAPPASILPAFITIPLLLLLSGFGVLVITATPVHRIPERLAEIRHMIFNREASVPAAGPRTPGKKTARKRPGGRAGAEPGAEEPGDGVKPYDTPVIAETPDRLAGHSPEIVPGLLDEEEAPAARTLPIIPEPPAPTPAPRKVEQLVLSPQAGPYELPDTRILRPGTAPKPQTKANTVVVDALTSVLEQFGIDAQVIGFTRGPTVTRYEIELGPAVKVEKVTALTKNIAYAVKSADVRILSPIPGKSAIGVEIPNTDKDLVSLGDILRSPVAQADHHPMIVGLGKDVEGRTIVANLAKMPHLLIAGATGAGKSVCVNGLISSILMRATPDEVRMVLVDPKRVELSVYEGIPHLITPIITNPKKAAEALEWVVGEMDRRYDDLAASGFRHVDDFNKAVRAGKLVPPPGSERVYQPYPYLLVIVDELADLMMVAPRDVEDSIVRITQLARAAGIHLVIATQRPSVDVVTGLIKANVPSRLAFATSSLADSRVILDQPGAEKLVGQGDALFLPMGASKPMRLQNAFVSEKEIAEVVAHCKSQMQAEYRPDVTASATAKKEIDEDIGDDLDLLVQAAELIVTTQFGSTSMLQRKLRVGFAKAGRLMDLLESRNVVGPSEGSKAREVLVKPDELPGLLADLRGEG</sequence>
<dbReference type="CDD" id="cd01127">
    <property type="entry name" value="TrwB_TraG_TraD_VirD4"/>
    <property type="match status" value="1"/>
</dbReference>
<dbReference type="SUPFAM" id="SSF52540">
    <property type="entry name" value="P-loop containing nucleoside triphosphate hydrolases"/>
    <property type="match status" value="1"/>
</dbReference>
<feature type="region of interest" description="Disordered" evidence="16">
    <location>
        <begin position="266"/>
        <end position="308"/>
    </location>
</feature>
<keyword evidence="5 17" id="KW-0812">Transmembrane</keyword>
<dbReference type="Gene3D" id="3.30.980.40">
    <property type="match status" value="1"/>
</dbReference>
<dbReference type="InterPro" id="IPR027417">
    <property type="entry name" value="P-loop_NTPase"/>
</dbReference>
<comment type="subunit">
    <text evidence="14">Homohexamer. Forms a ring that surrounds DNA.</text>
</comment>
<feature type="compositionally biased region" description="Pro residues" evidence="16">
    <location>
        <begin position="41"/>
        <end position="52"/>
    </location>
</feature>
<dbReference type="Pfam" id="PF13491">
    <property type="entry name" value="FtsK_4TM"/>
    <property type="match status" value="1"/>
</dbReference>
<evidence type="ECO:0000256" key="16">
    <source>
        <dbReference type="SAM" id="MobiDB-lite"/>
    </source>
</evidence>
<reference evidence="20" key="1">
    <citation type="journal article" date="2019" name="Int. J. Syst. Evol. Microbiol.">
        <title>The Global Catalogue of Microorganisms (GCM) 10K type strain sequencing project: providing services to taxonomists for standard genome sequencing and annotation.</title>
        <authorList>
            <consortium name="The Broad Institute Genomics Platform"/>
            <consortium name="The Broad Institute Genome Sequencing Center for Infectious Disease"/>
            <person name="Wu L."/>
            <person name="Ma J."/>
        </authorList>
    </citation>
    <scope>NUCLEOTIDE SEQUENCE [LARGE SCALE GENOMIC DNA]</scope>
    <source>
        <strain evidence="20">TBRC 4489</strain>
    </source>
</reference>
<feature type="domain" description="FtsK" evidence="18">
    <location>
        <begin position="501"/>
        <end position="701"/>
    </location>
</feature>
<dbReference type="Proteomes" id="UP001595850">
    <property type="component" value="Unassembled WGS sequence"/>
</dbReference>
<evidence type="ECO:0000256" key="5">
    <source>
        <dbReference type="ARBA" id="ARBA00022692"/>
    </source>
</evidence>
<feature type="transmembrane region" description="Helical" evidence="17">
    <location>
        <begin position="167"/>
        <end position="186"/>
    </location>
</feature>
<dbReference type="InterPro" id="IPR050206">
    <property type="entry name" value="FtsK/SpoIIIE/SftA"/>
</dbReference>
<evidence type="ECO:0000313" key="19">
    <source>
        <dbReference type="EMBL" id="MFC4059369.1"/>
    </source>
</evidence>
<evidence type="ECO:0000256" key="2">
    <source>
        <dbReference type="ARBA" id="ARBA00006474"/>
    </source>
</evidence>
<evidence type="ECO:0000256" key="9">
    <source>
        <dbReference type="ARBA" id="ARBA00022989"/>
    </source>
</evidence>
<protein>
    <submittedName>
        <fullName evidence="19">DNA translocase FtsK 4TM domain-containing protein</fullName>
    </submittedName>
</protein>
<evidence type="ECO:0000256" key="15">
    <source>
        <dbReference type="PROSITE-ProRule" id="PRU00289"/>
    </source>
</evidence>
<evidence type="ECO:0000256" key="11">
    <source>
        <dbReference type="ARBA" id="ARBA00023136"/>
    </source>
</evidence>
<evidence type="ECO:0000313" key="20">
    <source>
        <dbReference type="Proteomes" id="UP001595850"/>
    </source>
</evidence>
<evidence type="ECO:0000256" key="13">
    <source>
        <dbReference type="ARBA" id="ARBA00024986"/>
    </source>
</evidence>
<name>A0ABV8I5A3_9ACTN</name>
<evidence type="ECO:0000256" key="4">
    <source>
        <dbReference type="ARBA" id="ARBA00022618"/>
    </source>
</evidence>
<dbReference type="SMART" id="SM00382">
    <property type="entry name" value="AAA"/>
    <property type="match status" value="1"/>
</dbReference>
<comment type="similarity">
    <text evidence="2">Belongs to the FtsK/SpoIIIE/SftA family.</text>
</comment>
<dbReference type="Pfam" id="PF01580">
    <property type="entry name" value="FtsK_SpoIIIE"/>
    <property type="match status" value="1"/>
</dbReference>
<feature type="transmembrane region" description="Helical" evidence="17">
    <location>
        <begin position="220"/>
        <end position="243"/>
    </location>
</feature>
<dbReference type="Gene3D" id="3.40.50.300">
    <property type="entry name" value="P-loop containing nucleotide triphosphate hydrolases"/>
    <property type="match status" value="1"/>
</dbReference>
<dbReference type="PANTHER" id="PTHR22683:SF41">
    <property type="entry name" value="DNA TRANSLOCASE FTSK"/>
    <property type="match status" value="1"/>
</dbReference>
<evidence type="ECO:0000256" key="8">
    <source>
        <dbReference type="ARBA" id="ARBA00022840"/>
    </source>
</evidence>
<comment type="function">
    <text evidence="13">Essential cell division protein that coordinates cell division and chromosome segregation. The N-terminus is involved in assembly of the cell-division machinery. The C-terminus functions as a DNA motor that moves dsDNA in an ATP-dependent manner towards the dif recombination site, which is located within the replication terminus region. Required for activation of the Xer recombinase, allowing activation of chromosome unlinking by recombination.</text>
</comment>
<feature type="transmembrane region" description="Helical" evidence="17">
    <location>
        <begin position="100"/>
        <end position="118"/>
    </location>
</feature>
<feature type="compositionally biased region" description="Basic residues" evidence="16">
    <location>
        <begin position="275"/>
        <end position="285"/>
    </location>
</feature>
<keyword evidence="3" id="KW-1003">Cell membrane</keyword>
<keyword evidence="9 17" id="KW-1133">Transmembrane helix</keyword>
<gene>
    <name evidence="19" type="ORF">ACFOWE_13770</name>
</gene>
<dbReference type="EMBL" id="JBHSBM010000017">
    <property type="protein sequence ID" value="MFC4059369.1"/>
    <property type="molecule type" value="Genomic_DNA"/>
</dbReference>
<keyword evidence="4" id="KW-0132">Cell division</keyword>
<accession>A0ABV8I5A3</accession>
<feature type="binding site" evidence="15">
    <location>
        <begin position="518"/>
        <end position="525"/>
    </location>
    <ligand>
        <name>ATP</name>
        <dbReference type="ChEBI" id="CHEBI:30616"/>
    </ligand>
</feature>
<feature type="transmembrane region" description="Helical" evidence="17">
    <location>
        <begin position="130"/>
        <end position="155"/>
    </location>
</feature>
<dbReference type="InterPro" id="IPR041027">
    <property type="entry name" value="FtsK_alpha"/>
</dbReference>
<dbReference type="RefSeq" id="WP_377287686.1">
    <property type="nucleotide sequence ID" value="NZ_JBHSBM010000017.1"/>
</dbReference>
<dbReference type="Pfam" id="PF17854">
    <property type="entry name" value="FtsK_alpha"/>
    <property type="match status" value="1"/>
</dbReference>
<evidence type="ECO:0000256" key="7">
    <source>
        <dbReference type="ARBA" id="ARBA00022829"/>
    </source>
</evidence>
<feature type="region of interest" description="Disordered" evidence="16">
    <location>
        <begin position="1"/>
        <end position="52"/>
    </location>
</feature>
<evidence type="ECO:0000256" key="6">
    <source>
        <dbReference type="ARBA" id="ARBA00022741"/>
    </source>
</evidence>